<accession>A0A0U9HGG7</accession>
<dbReference type="InterPro" id="IPR045584">
    <property type="entry name" value="Pilin-like"/>
</dbReference>
<evidence type="ECO:0000256" key="7">
    <source>
        <dbReference type="SAM" id="Phobius"/>
    </source>
</evidence>
<evidence type="ECO:0000256" key="5">
    <source>
        <dbReference type="ARBA" id="ARBA00023136"/>
    </source>
</evidence>
<evidence type="ECO:0000313" key="9">
    <source>
        <dbReference type="EMBL" id="GAQ24980.1"/>
    </source>
</evidence>
<dbReference type="InterPro" id="IPR012902">
    <property type="entry name" value="N_methyl_site"/>
</dbReference>
<dbReference type="STRING" id="224999.GCA_001485475_00989"/>
<dbReference type="GO" id="GO:0015628">
    <property type="term" value="P:protein secretion by the type II secretion system"/>
    <property type="evidence" value="ECO:0007669"/>
    <property type="project" value="InterPro"/>
</dbReference>
<reference evidence="9" key="1">
    <citation type="journal article" date="2016" name="Genome Announc.">
        <title>Draft Genome Sequence of the Syntrophic Lactate-Degrading Bacterium Tepidanaerobacter syntrophicus JLT.</title>
        <authorList>
            <person name="Matsuura N."/>
            <person name="Ohashi A."/>
            <person name="Tourlousse D.M."/>
            <person name="Sekiguchi Y."/>
        </authorList>
    </citation>
    <scope>NUCLEOTIDE SEQUENCE [LARGE SCALE GENOMIC DNA]</scope>
    <source>
        <strain evidence="9">JL</strain>
    </source>
</reference>
<dbReference type="InterPro" id="IPR000983">
    <property type="entry name" value="Bac_GSPG_pilin"/>
</dbReference>
<dbReference type="GO" id="GO:0016020">
    <property type="term" value="C:membrane"/>
    <property type="evidence" value="ECO:0007669"/>
    <property type="project" value="UniProtKB-SubCell"/>
</dbReference>
<keyword evidence="10" id="KW-1185">Reference proteome</keyword>
<dbReference type="Pfam" id="PF08334">
    <property type="entry name" value="T2SSG"/>
    <property type="match status" value="1"/>
</dbReference>
<evidence type="ECO:0000313" key="10">
    <source>
        <dbReference type="Proteomes" id="UP000062160"/>
    </source>
</evidence>
<feature type="region of interest" description="Disordered" evidence="6">
    <location>
        <begin position="94"/>
        <end position="124"/>
    </location>
</feature>
<name>A0A0U9HGG7_9FIRM</name>
<feature type="transmembrane region" description="Helical" evidence="7">
    <location>
        <begin position="16"/>
        <end position="37"/>
    </location>
</feature>
<dbReference type="PRINTS" id="PR00813">
    <property type="entry name" value="BCTERIALGSPG"/>
</dbReference>
<organism evidence="9">
    <name type="scientific">Tepidanaerobacter syntrophicus</name>
    <dbReference type="NCBI Taxonomy" id="224999"/>
    <lineage>
        <taxon>Bacteria</taxon>
        <taxon>Bacillati</taxon>
        <taxon>Bacillota</taxon>
        <taxon>Clostridia</taxon>
        <taxon>Thermosediminibacterales</taxon>
        <taxon>Tepidanaerobacteraceae</taxon>
        <taxon>Tepidanaerobacter</taxon>
    </lineage>
</organism>
<dbReference type="AlphaFoldDB" id="A0A0U9HGG7"/>
<proteinExistence type="predicted"/>
<dbReference type="Gene3D" id="3.30.700.10">
    <property type="entry name" value="Glycoprotein, Type 4 Pilin"/>
    <property type="match status" value="1"/>
</dbReference>
<keyword evidence="2" id="KW-0488">Methylation</keyword>
<comment type="subcellular location">
    <subcellularLocation>
        <location evidence="1">Membrane</location>
        <topology evidence="1">Single-pass membrane protein</topology>
    </subcellularLocation>
</comment>
<keyword evidence="3 7" id="KW-0812">Transmembrane</keyword>
<evidence type="ECO:0000256" key="1">
    <source>
        <dbReference type="ARBA" id="ARBA00004167"/>
    </source>
</evidence>
<dbReference type="PANTHER" id="PTHR30093:SF44">
    <property type="entry name" value="TYPE II SECRETION SYSTEM CORE PROTEIN G"/>
    <property type="match status" value="1"/>
</dbReference>
<dbReference type="PROSITE" id="PS00409">
    <property type="entry name" value="PROKAR_NTER_METHYL"/>
    <property type="match status" value="1"/>
</dbReference>
<gene>
    <name evidence="9" type="ORF">TSYNT_6365</name>
</gene>
<evidence type="ECO:0000256" key="6">
    <source>
        <dbReference type="SAM" id="MobiDB-lite"/>
    </source>
</evidence>
<dbReference type="RefSeq" id="WP_202859724.1">
    <property type="nucleotide sequence ID" value="NZ_BSDN01000008.1"/>
</dbReference>
<evidence type="ECO:0000256" key="3">
    <source>
        <dbReference type="ARBA" id="ARBA00022692"/>
    </source>
</evidence>
<dbReference type="SUPFAM" id="SSF54523">
    <property type="entry name" value="Pili subunits"/>
    <property type="match status" value="1"/>
</dbReference>
<dbReference type="PANTHER" id="PTHR30093">
    <property type="entry name" value="GENERAL SECRETION PATHWAY PROTEIN G"/>
    <property type="match status" value="1"/>
</dbReference>
<dbReference type="Proteomes" id="UP000062160">
    <property type="component" value="Unassembled WGS sequence"/>
</dbReference>
<evidence type="ECO:0000259" key="8">
    <source>
        <dbReference type="Pfam" id="PF08334"/>
    </source>
</evidence>
<keyword evidence="5 7" id="KW-0472">Membrane</keyword>
<protein>
    <submittedName>
        <fullName evidence="9">General secretion pathway protein G</fullName>
    </submittedName>
</protein>
<evidence type="ECO:0000256" key="2">
    <source>
        <dbReference type="ARBA" id="ARBA00022481"/>
    </source>
</evidence>
<keyword evidence="4 7" id="KW-1133">Transmembrane helix</keyword>
<dbReference type="EMBL" id="DF977000">
    <property type="protein sequence ID" value="GAQ24980.1"/>
    <property type="molecule type" value="Genomic_DNA"/>
</dbReference>
<dbReference type="InterPro" id="IPR013545">
    <property type="entry name" value="T2SS_protein-GspG_C"/>
</dbReference>
<dbReference type="GO" id="GO:0015627">
    <property type="term" value="C:type II protein secretion system complex"/>
    <property type="evidence" value="ECO:0007669"/>
    <property type="project" value="InterPro"/>
</dbReference>
<sequence>MFYKLQLLRSKKNEKGFTLIELIIVIAVLGILATLTIPKVIGVKNNAEAATDEANKKIIRNALERYYADKATYPSQEQGLKVLVDEKYLDNIPEKANGKNKENQSWTYTAGESKDGNIESYTLE</sequence>
<dbReference type="Pfam" id="PF07963">
    <property type="entry name" value="N_methyl"/>
    <property type="match status" value="1"/>
</dbReference>
<feature type="domain" description="Type II secretion system protein GspG C-terminal" evidence="8">
    <location>
        <begin position="40"/>
        <end position="90"/>
    </location>
</feature>
<evidence type="ECO:0000256" key="4">
    <source>
        <dbReference type="ARBA" id="ARBA00022989"/>
    </source>
</evidence>
<dbReference type="NCBIfam" id="TIGR02532">
    <property type="entry name" value="IV_pilin_GFxxxE"/>
    <property type="match status" value="1"/>
</dbReference>